<dbReference type="PROSITE" id="PS00599">
    <property type="entry name" value="AA_TRANSFER_CLASS_2"/>
    <property type="match status" value="1"/>
</dbReference>
<evidence type="ECO:0000313" key="11">
    <source>
        <dbReference type="EMBL" id="QUS34830.1"/>
    </source>
</evidence>
<organism evidence="11 12">
    <name type="scientific">Falsirhodobacter algicola</name>
    <dbReference type="NCBI Taxonomy" id="2692330"/>
    <lineage>
        <taxon>Bacteria</taxon>
        <taxon>Pseudomonadati</taxon>
        <taxon>Pseudomonadota</taxon>
        <taxon>Alphaproteobacteria</taxon>
        <taxon>Rhodobacterales</taxon>
        <taxon>Paracoccaceae</taxon>
        <taxon>Falsirhodobacter</taxon>
    </lineage>
</organism>
<dbReference type="Gene3D" id="3.40.640.10">
    <property type="entry name" value="Type I PLP-dependent aspartate aminotransferase-like (Major domain)"/>
    <property type="match status" value="1"/>
</dbReference>
<gene>
    <name evidence="9" type="primary">hisC</name>
    <name evidence="11" type="ORF">GR316_00230</name>
</gene>
<dbReference type="GO" id="GO:0004400">
    <property type="term" value="F:histidinol-phosphate transaminase activity"/>
    <property type="evidence" value="ECO:0007669"/>
    <property type="project" value="UniProtKB-UniRule"/>
</dbReference>
<dbReference type="RefSeq" id="WP_211784080.1">
    <property type="nucleotide sequence ID" value="NZ_CP047289.1"/>
</dbReference>
<comment type="cofactor">
    <cofactor evidence="1 9">
        <name>pyridoxal 5'-phosphate</name>
        <dbReference type="ChEBI" id="CHEBI:597326"/>
    </cofactor>
</comment>
<keyword evidence="5 9" id="KW-0032">Aminotransferase</keyword>
<evidence type="ECO:0000256" key="2">
    <source>
        <dbReference type="ARBA" id="ARBA00005011"/>
    </source>
</evidence>
<evidence type="ECO:0000256" key="8">
    <source>
        <dbReference type="ARBA" id="ARBA00047481"/>
    </source>
</evidence>
<evidence type="ECO:0000256" key="1">
    <source>
        <dbReference type="ARBA" id="ARBA00001933"/>
    </source>
</evidence>
<accession>A0A8J8MQI4</accession>
<keyword evidence="7 9" id="KW-0663">Pyridoxal phosphate</keyword>
<dbReference type="InterPro" id="IPR015421">
    <property type="entry name" value="PyrdxlP-dep_Trfase_major"/>
</dbReference>
<dbReference type="PANTHER" id="PTHR43643">
    <property type="entry name" value="HISTIDINOL-PHOSPHATE AMINOTRANSFERASE 2"/>
    <property type="match status" value="1"/>
</dbReference>
<evidence type="ECO:0000256" key="3">
    <source>
        <dbReference type="ARBA" id="ARBA00007970"/>
    </source>
</evidence>
<dbReference type="GO" id="GO:0000105">
    <property type="term" value="P:L-histidine biosynthetic process"/>
    <property type="evidence" value="ECO:0007669"/>
    <property type="project" value="UniProtKB-UniRule"/>
</dbReference>
<dbReference type="CDD" id="cd00609">
    <property type="entry name" value="AAT_like"/>
    <property type="match status" value="1"/>
</dbReference>
<comment type="subunit">
    <text evidence="4 9">Homodimer.</text>
</comment>
<evidence type="ECO:0000313" key="12">
    <source>
        <dbReference type="Proteomes" id="UP000679284"/>
    </source>
</evidence>
<dbReference type="EC" id="2.6.1.9" evidence="9"/>
<dbReference type="SUPFAM" id="SSF53383">
    <property type="entry name" value="PLP-dependent transferases"/>
    <property type="match status" value="1"/>
</dbReference>
<dbReference type="KEGG" id="fap:GR316_00230"/>
<dbReference type="InterPro" id="IPR015422">
    <property type="entry name" value="PyrdxlP-dep_Trfase_small"/>
</dbReference>
<evidence type="ECO:0000256" key="6">
    <source>
        <dbReference type="ARBA" id="ARBA00022679"/>
    </source>
</evidence>
<dbReference type="Pfam" id="PF00155">
    <property type="entry name" value="Aminotran_1_2"/>
    <property type="match status" value="1"/>
</dbReference>
<dbReference type="InterPro" id="IPR004839">
    <property type="entry name" value="Aminotransferase_I/II_large"/>
</dbReference>
<protein>
    <recommendedName>
        <fullName evidence="9">Histidinol-phosphate aminotransferase</fullName>
        <ecNumber evidence="9">2.6.1.9</ecNumber>
    </recommendedName>
    <alternativeName>
        <fullName evidence="9">Imidazole acetol-phosphate transaminase</fullName>
    </alternativeName>
</protein>
<dbReference type="InterPro" id="IPR001917">
    <property type="entry name" value="Aminotrans_II_pyridoxalP_BS"/>
</dbReference>
<dbReference type="HAMAP" id="MF_01023">
    <property type="entry name" value="HisC_aminotrans_2"/>
    <property type="match status" value="1"/>
</dbReference>
<feature type="domain" description="Aminotransferase class I/classII large" evidence="10">
    <location>
        <begin position="24"/>
        <end position="345"/>
    </location>
</feature>
<feature type="modified residue" description="N6-(pyridoxal phosphate)lysine" evidence="9">
    <location>
        <position position="208"/>
    </location>
</feature>
<evidence type="ECO:0000256" key="4">
    <source>
        <dbReference type="ARBA" id="ARBA00011738"/>
    </source>
</evidence>
<sequence length="364" mass="39216">MSRFWSPFLHDLSPYVPGEQPRRPMVKLNTNENPYGPSPRAIAAIRACADGLRLYPDPEAAALRGAVGRTLGLGADHVFVGNGSDEVLGHAFNAFFRHGGPVVFPDITYAFYDSYCRLYGLPVRRVPLRADLTLDPAALDGPSAGLVIANPNAPTGLALPLDRVRGILRAHPDRVVIVDEAYVDFGADSAATLVAEHDNLLVVQTFSKSRSLAGLRVGFAVGQPHLMDGLRRVKDSFNSYPLGIPAQAGALAAWEDRDWFEETRRRVIADRDQLAAALRQRGFDVPPSQANFLFAANPTWTGAHLASGLRAEGVLVRHFPAPRIKDRLRISIGTAEDCARLLSALDAVMAAPGLTSSGSACRPG</sequence>
<dbReference type="GO" id="GO:0030170">
    <property type="term" value="F:pyridoxal phosphate binding"/>
    <property type="evidence" value="ECO:0007669"/>
    <property type="project" value="InterPro"/>
</dbReference>
<keyword evidence="12" id="KW-1185">Reference proteome</keyword>
<comment type="pathway">
    <text evidence="2 9">Amino-acid biosynthesis; L-histidine biosynthesis; L-histidine from 5-phospho-alpha-D-ribose 1-diphosphate: step 7/9.</text>
</comment>
<keyword evidence="6 9" id="KW-0808">Transferase</keyword>
<evidence type="ECO:0000256" key="9">
    <source>
        <dbReference type="HAMAP-Rule" id="MF_01023"/>
    </source>
</evidence>
<evidence type="ECO:0000256" key="7">
    <source>
        <dbReference type="ARBA" id="ARBA00022898"/>
    </source>
</evidence>
<dbReference type="EMBL" id="CP047289">
    <property type="protein sequence ID" value="QUS34830.1"/>
    <property type="molecule type" value="Genomic_DNA"/>
</dbReference>
<proteinExistence type="inferred from homology"/>
<comment type="catalytic activity">
    <reaction evidence="8 9">
        <text>L-histidinol phosphate + 2-oxoglutarate = 3-(imidazol-4-yl)-2-oxopropyl phosphate + L-glutamate</text>
        <dbReference type="Rhea" id="RHEA:23744"/>
        <dbReference type="ChEBI" id="CHEBI:16810"/>
        <dbReference type="ChEBI" id="CHEBI:29985"/>
        <dbReference type="ChEBI" id="CHEBI:57766"/>
        <dbReference type="ChEBI" id="CHEBI:57980"/>
        <dbReference type="EC" id="2.6.1.9"/>
    </reaction>
</comment>
<name>A0A8J8MQI4_9RHOB</name>
<dbReference type="AlphaFoldDB" id="A0A8J8MQI4"/>
<dbReference type="InterPro" id="IPR015424">
    <property type="entry name" value="PyrdxlP-dep_Trfase"/>
</dbReference>
<dbReference type="Gene3D" id="3.90.1150.10">
    <property type="entry name" value="Aspartate Aminotransferase, domain 1"/>
    <property type="match status" value="1"/>
</dbReference>
<evidence type="ECO:0000259" key="10">
    <source>
        <dbReference type="Pfam" id="PF00155"/>
    </source>
</evidence>
<keyword evidence="9" id="KW-0028">Amino-acid biosynthesis</keyword>
<keyword evidence="9" id="KW-0368">Histidine biosynthesis</keyword>
<dbReference type="InterPro" id="IPR005861">
    <property type="entry name" value="HisP_aminotrans"/>
</dbReference>
<reference evidence="11" key="1">
    <citation type="submission" date="2020-01" db="EMBL/GenBank/DDBJ databases">
        <authorList>
            <person name="Yang Y."/>
            <person name="Kwon Y.M."/>
        </authorList>
    </citation>
    <scope>NUCLEOTIDE SEQUENCE</scope>
    <source>
        <strain evidence="11">PG104</strain>
    </source>
</reference>
<comment type="similarity">
    <text evidence="3 9">Belongs to the class-II pyridoxal-phosphate-dependent aminotransferase family. Histidinol-phosphate aminotransferase subfamily.</text>
</comment>
<dbReference type="PANTHER" id="PTHR43643:SF3">
    <property type="entry name" value="HISTIDINOL-PHOSPHATE AMINOTRANSFERASE"/>
    <property type="match status" value="1"/>
</dbReference>
<dbReference type="Proteomes" id="UP000679284">
    <property type="component" value="Chromosome"/>
</dbReference>
<dbReference type="InterPro" id="IPR050106">
    <property type="entry name" value="HistidinolP_aminotransfase"/>
</dbReference>
<evidence type="ECO:0000256" key="5">
    <source>
        <dbReference type="ARBA" id="ARBA00022576"/>
    </source>
</evidence>
<dbReference type="UniPathway" id="UPA00031">
    <property type="reaction ID" value="UER00012"/>
</dbReference>